<evidence type="ECO:0000313" key="9">
    <source>
        <dbReference type="RefSeq" id="XP_022140811.1"/>
    </source>
</evidence>
<feature type="transmembrane region" description="Helical" evidence="6">
    <location>
        <begin position="47"/>
        <end position="71"/>
    </location>
</feature>
<dbReference type="KEGG" id="mcha:111011392"/>
<keyword evidence="3 6" id="KW-0812">Transmembrane</keyword>
<comment type="subcellular location">
    <subcellularLocation>
        <location evidence="1 6">Membrane</location>
        <topology evidence="1 6">Multi-pass membrane protein</topology>
    </subcellularLocation>
</comment>
<dbReference type="Proteomes" id="UP000504603">
    <property type="component" value="Unplaced"/>
</dbReference>
<evidence type="ECO:0000256" key="2">
    <source>
        <dbReference type="ARBA" id="ARBA00007635"/>
    </source>
</evidence>
<evidence type="ECO:0000256" key="6">
    <source>
        <dbReference type="RuleBase" id="RU363077"/>
    </source>
</evidence>
<dbReference type="InterPro" id="IPR030184">
    <property type="entry name" value="WAT1-related"/>
</dbReference>
<accession>A0A6J1CH56</accession>
<feature type="domain" description="EamA" evidence="7">
    <location>
        <begin position="202"/>
        <end position="340"/>
    </location>
</feature>
<name>A0A6J1CH56_MOMCH</name>
<keyword evidence="5 6" id="KW-0472">Membrane</keyword>
<feature type="transmembrane region" description="Helical" evidence="6">
    <location>
        <begin position="83"/>
        <end position="105"/>
    </location>
</feature>
<gene>
    <name evidence="9" type="primary">LOC111011392</name>
</gene>
<reference evidence="9" key="1">
    <citation type="submission" date="2025-08" db="UniProtKB">
        <authorList>
            <consortium name="RefSeq"/>
        </authorList>
    </citation>
    <scope>IDENTIFICATION</scope>
    <source>
        <strain evidence="9">OHB3-1</strain>
    </source>
</reference>
<dbReference type="RefSeq" id="XP_022140811.1">
    <property type="nucleotide sequence ID" value="XM_022285119.1"/>
</dbReference>
<feature type="transmembrane region" description="Helical" evidence="6">
    <location>
        <begin position="271"/>
        <end position="292"/>
    </location>
</feature>
<dbReference type="GeneID" id="111011392"/>
<feature type="transmembrane region" description="Helical" evidence="6">
    <location>
        <begin position="232"/>
        <end position="251"/>
    </location>
</feature>
<dbReference type="Pfam" id="PF00892">
    <property type="entry name" value="EamA"/>
    <property type="match status" value="2"/>
</dbReference>
<keyword evidence="8" id="KW-1185">Reference proteome</keyword>
<evidence type="ECO:0000313" key="8">
    <source>
        <dbReference type="Proteomes" id="UP000504603"/>
    </source>
</evidence>
<dbReference type="GO" id="GO:0016020">
    <property type="term" value="C:membrane"/>
    <property type="evidence" value="ECO:0007669"/>
    <property type="project" value="UniProtKB-SubCell"/>
</dbReference>
<feature type="transmembrane region" description="Helical" evidence="6">
    <location>
        <begin position="21"/>
        <end position="41"/>
    </location>
</feature>
<evidence type="ECO:0000256" key="3">
    <source>
        <dbReference type="ARBA" id="ARBA00022692"/>
    </source>
</evidence>
<dbReference type="PANTHER" id="PTHR31218">
    <property type="entry name" value="WAT1-RELATED PROTEIN"/>
    <property type="match status" value="1"/>
</dbReference>
<protein>
    <recommendedName>
        <fullName evidence="6">WAT1-related protein</fullName>
    </recommendedName>
</protein>
<feature type="transmembrane region" description="Helical" evidence="6">
    <location>
        <begin position="299"/>
        <end position="317"/>
    </location>
</feature>
<dbReference type="GO" id="GO:0022857">
    <property type="term" value="F:transmembrane transporter activity"/>
    <property type="evidence" value="ECO:0007669"/>
    <property type="project" value="InterPro"/>
</dbReference>
<feature type="transmembrane region" description="Helical" evidence="6">
    <location>
        <begin position="117"/>
        <end position="134"/>
    </location>
</feature>
<dbReference type="AlphaFoldDB" id="A0A6J1CH56"/>
<dbReference type="InterPro" id="IPR000620">
    <property type="entry name" value="EamA_dom"/>
</dbReference>
<dbReference type="SUPFAM" id="SSF103481">
    <property type="entry name" value="Multidrug resistance efflux transporter EmrE"/>
    <property type="match status" value="2"/>
</dbReference>
<feature type="transmembrane region" description="Helical" evidence="6">
    <location>
        <begin position="323"/>
        <end position="342"/>
    </location>
</feature>
<feature type="transmembrane region" description="Helical" evidence="6">
    <location>
        <begin position="146"/>
        <end position="164"/>
    </location>
</feature>
<evidence type="ECO:0000256" key="4">
    <source>
        <dbReference type="ARBA" id="ARBA00022989"/>
    </source>
</evidence>
<evidence type="ECO:0000256" key="5">
    <source>
        <dbReference type="ARBA" id="ARBA00023136"/>
    </source>
</evidence>
<evidence type="ECO:0000256" key="1">
    <source>
        <dbReference type="ARBA" id="ARBA00004141"/>
    </source>
</evidence>
<feature type="domain" description="EamA" evidence="7">
    <location>
        <begin position="21"/>
        <end position="162"/>
    </location>
</feature>
<comment type="similarity">
    <text evidence="2 6">Belongs to the drug/metabolite transporter (DMT) superfamily. Plant drug/metabolite exporter (P-DME) (TC 2.A.7.4) family.</text>
</comment>
<keyword evidence="4 6" id="KW-1133">Transmembrane helix</keyword>
<evidence type="ECO:0000259" key="7">
    <source>
        <dbReference type="Pfam" id="PF00892"/>
    </source>
</evidence>
<proteinExistence type="inferred from homology"/>
<dbReference type="InterPro" id="IPR037185">
    <property type="entry name" value="EmrE-like"/>
</dbReference>
<sequence>MGVIVNNKLLHHNLFNASRPVLAMLLVQLFATGMQLLSKLILNQGTFIFALMAYRHVVAALCVAPFAFFFDRRSHANKFSWQVLFWLFLSAFTGITAAMGMYYYGLRDTTATYATNFLNLIPVVTFVISSVLGMEKVSVRRRAGKVKIVGAILCVGGALITVFYKGKGFHIGHHAIAGHRDVAAPAVIFNEIEADAEAHWGRGTLLLLGSCFCYAAWFVVQVKLLKLFPSKYLATMLTCVIACIQSTALGLCLDRNKAAWTLGWDLQLLTILYSGALATAATFCLMTWAISIQGPTFPPMFNPVTLILVAISEGIILGEEIRVGNIVGTAVMVAGLYCFLWGKTKEMKKSSHLPRAAAGAVEAATATSEPAPLQSAAVVPSGSPTTNTVSVDVLEEAGSGCSTRNP</sequence>
<dbReference type="OrthoDB" id="670984at2759"/>
<organism evidence="8 9">
    <name type="scientific">Momordica charantia</name>
    <name type="common">Bitter gourd</name>
    <name type="synonym">Balsam pear</name>
    <dbReference type="NCBI Taxonomy" id="3673"/>
    <lineage>
        <taxon>Eukaryota</taxon>
        <taxon>Viridiplantae</taxon>
        <taxon>Streptophyta</taxon>
        <taxon>Embryophyta</taxon>
        <taxon>Tracheophyta</taxon>
        <taxon>Spermatophyta</taxon>
        <taxon>Magnoliopsida</taxon>
        <taxon>eudicotyledons</taxon>
        <taxon>Gunneridae</taxon>
        <taxon>Pentapetalae</taxon>
        <taxon>rosids</taxon>
        <taxon>fabids</taxon>
        <taxon>Cucurbitales</taxon>
        <taxon>Cucurbitaceae</taxon>
        <taxon>Momordiceae</taxon>
        <taxon>Momordica</taxon>
    </lineage>
</organism>
<feature type="transmembrane region" description="Helical" evidence="6">
    <location>
        <begin position="200"/>
        <end position="220"/>
    </location>
</feature>